<comment type="similarity">
    <text evidence="2">Belongs to the TMCO4 family.</text>
</comment>
<feature type="region of interest" description="Disordered" evidence="6">
    <location>
        <begin position="1055"/>
        <end position="1134"/>
    </location>
</feature>
<feature type="compositionally biased region" description="Basic and acidic residues" evidence="6">
    <location>
        <begin position="187"/>
        <end position="198"/>
    </location>
</feature>
<proteinExistence type="inferred from homology"/>
<dbReference type="SUPFAM" id="SSF53474">
    <property type="entry name" value="alpha/beta-Hydrolases"/>
    <property type="match status" value="1"/>
</dbReference>
<dbReference type="AlphaFoldDB" id="A0AAN6Q127"/>
<evidence type="ECO:0000256" key="7">
    <source>
        <dbReference type="SAM" id="Phobius"/>
    </source>
</evidence>
<keyword evidence="5 7" id="KW-0472">Membrane</keyword>
<evidence type="ECO:0000313" key="9">
    <source>
        <dbReference type="Proteomes" id="UP001305647"/>
    </source>
</evidence>
<feature type="transmembrane region" description="Helical" evidence="7">
    <location>
        <begin position="587"/>
        <end position="612"/>
    </location>
</feature>
<dbReference type="EMBL" id="MU863646">
    <property type="protein sequence ID" value="KAK4099755.1"/>
    <property type="molecule type" value="Genomic_DNA"/>
</dbReference>
<name>A0AAN6Q127_9PEZI</name>
<keyword evidence="9" id="KW-1185">Reference proteome</keyword>
<dbReference type="InterPro" id="IPR029058">
    <property type="entry name" value="AB_hydrolase_fold"/>
</dbReference>
<evidence type="ECO:0000313" key="8">
    <source>
        <dbReference type="EMBL" id="KAK4099755.1"/>
    </source>
</evidence>
<evidence type="ECO:0000256" key="6">
    <source>
        <dbReference type="SAM" id="MobiDB-lite"/>
    </source>
</evidence>
<feature type="compositionally biased region" description="Low complexity" evidence="6">
    <location>
        <begin position="451"/>
        <end position="473"/>
    </location>
</feature>
<dbReference type="PANTHER" id="PTHR17920">
    <property type="entry name" value="TRANSMEMBRANE AND COILED-COIL DOMAIN-CONTAINING PROTEIN 4 TMCO4"/>
    <property type="match status" value="1"/>
</dbReference>
<feature type="region of interest" description="Disordered" evidence="6">
    <location>
        <begin position="1151"/>
        <end position="1226"/>
    </location>
</feature>
<feature type="compositionally biased region" description="Polar residues" evidence="6">
    <location>
        <begin position="230"/>
        <end position="239"/>
    </location>
</feature>
<evidence type="ECO:0000256" key="3">
    <source>
        <dbReference type="ARBA" id="ARBA00022692"/>
    </source>
</evidence>
<gene>
    <name evidence="8" type="ORF">N658DRAFT_452446</name>
</gene>
<feature type="region of interest" description="Disordered" evidence="6">
    <location>
        <begin position="991"/>
        <end position="1010"/>
    </location>
</feature>
<dbReference type="PANTHER" id="PTHR17920:SF3">
    <property type="entry name" value="TRANSMEMBRANE AND COILED-COIL DOMAIN-CONTAINING PROTEIN 4"/>
    <property type="match status" value="1"/>
</dbReference>
<keyword evidence="4 7" id="KW-1133">Transmembrane helix</keyword>
<evidence type="ECO:0000256" key="1">
    <source>
        <dbReference type="ARBA" id="ARBA00004141"/>
    </source>
</evidence>
<dbReference type="Pfam" id="PF05277">
    <property type="entry name" value="DUF726"/>
    <property type="match status" value="1"/>
</dbReference>
<feature type="compositionally biased region" description="Basic and acidic residues" evidence="6">
    <location>
        <begin position="116"/>
        <end position="133"/>
    </location>
</feature>
<evidence type="ECO:0000256" key="2">
    <source>
        <dbReference type="ARBA" id="ARBA00009824"/>
    </source>
</evidence>
<evidence type="ECO:0000256" key="5">
    <source>
        <dbReference type="ARBA" id="ARBA00023136"/>
    </source>
</evidence>
<comment type="caution">
    <text evidence="8">The sequence shown here is derived from an EMBL/GenBank/DDBJ whole genome shotgun (WGS) entry which is preliminary data.</text>
</comment>
<keyword evidence="3 7" id="KW-0812">Transmembrane</keyword>
<dbReference type="InterPro" id="IPR007941">
    <property type="entry name" value="DUF726"/>
</dbReference>
<accession>A0AAN6Q127</accession>
<feature type="compositionally biased region" description="Basic and acidic residues" evidence="6">
    <location>
        <begin position="75"/>
        <end position="92"/>
    </location>
</feature>
<reference evidence="8" key="2">
    <citation type="submission" date="2023-05" db="EMBL/GenBank/DDBJ databases">
        <authorList>
            <consortium name="Lawrence Berkeley National Laboratory"/>
            <person name="Steindorff A."/>
            <person name="Hensen N."/>
            <person name="Bonometti L."/>
            <person name="Westerberg I."/>
            <person name="Brannstrom I.O."/>
            <person name="Guillou S."/>
            <person name="Cros-Aarteil S."/>
            <person name="Calhoun S."/>
            <person name="Haridas S."/>
            <person name="Kuo A."/>
            <person name="Mondo S."/>
            <person name="Pangilinan J."/>
            <person name="Riley R."/>
            <person name="Labutti K."/>
            <person name="Andreopoulos B."/>
            <person name="Lipzen A."/>
            <person name="Chen C."/>
            <person name="Yanf M."/>
            <person name="Daum C."/>
            <person name="Ng V."/>
            <person name="Clum A."/>
            <person name="Ohm R."/>
            <person name="Martin F."/>
            <person name="Silar P."/>
            <person name="Natvig D."/>
            <person name="Lalanne C."/>
            <person name="Gautier V."/>
            <person name="Ament-Velasquez S.L."/>
            <person name="Kruys A."/>
            <person name="Hutchinson M.I."/>
            <person name="Powell A.J."/>
            <person name="Barry K."/>
            <person name="Miller A.N."/>
            <person name="Grigoriev I.V."/>
            <person name="Debuchy R."/>
            <person name="Gladieux P."/>
            <person name="Thoren M.H."/>
            <person name="Johannesson H."/>
        </authorList>
    </citation>
    <scope>NUCLEOTIDE SEQUENCE</scope>
    <source>
        <strain evidence="8">CBS 757.83</strain>
    </source>
</reference>
<reference evidence="8" key="1">
    <citation type="journal article" date="2023" name="Mol. Phylogenet. Evol.">
        <title>Genome-scale phylogeny and comparative genomics of the fungal order Sordariales.</title>
        <authorList>
            <person name="Hensen N."/>
            <person name="Bonometti L."/>
            <person name="Westerberg I."/>
            <person name="Brannstrom I.O."/>
            <person name="Guillou S."/>
            <person name="Cros-Aarteil S."/>
            <person name="Calhoun S."/>
            <person name="Haridas S."/>
            <person name="Kuo A."/>
            <person name="Mondo S."/>
            <person name="Pangilinan J."/>
            <person name="Riley R."/>
            <person name="LaButti K."/>
            <person name="Andreopoulos B."/>
            <person name="Lipzen A."/>
            <person name="Chen C."/>
            <person name="Yan M."/>
            <person name="Daum C."/>
            <person name="Ng V."/>
            <person name="Clum A."/>
            <person name="Steindorff A."/>
            <person name="Ohm R.A."/>
            <person name="Martin F."/>
            <person name="Silar P."/>
            <person name="Natvig D.O."/>
            <person name="Lalanne C."/>
            <person name="Gautier V."/>
            <person name="Ament-Velasquez S.L."/>
            <person name="Kruys A."/>
            <person name="Hutchinson M.I."/>
            <person name="Powell A.J."/>
            <person name="Barry K."/>
            <person name="Miller A.N."/>
            <person name="Grigoriev I.V."/>
            <person name="Debuchy R."/>
            <person name="Gladieux P."/>
            <person name="Hiltunen Thoren M."/>
            <person name="Johannesson H."/>
        </authorList>
    </citation>
    <scope>NUCLEOTIDE SEQUENCE</scope>
    <source>
        <strain evidence="8">CBS 757.83</strain>
    </source>
</reference>
<sequence>MPGVDGAPAGSDQNDSSTAVTRNGPPAPVPPANPTSENKPDSTMAAELDDFGLPIRKYTAPAEEETREIATAAGTDDKPRNAAKDEPRDASRQSEGTVRENQVAAVAADIGNSDATTRKDSGPASVRDPKDAVSDNDNDAADAPRVSATTSLPERGVADQTNSAPQVDARRAEETPDNASPQPGSSRHADDKSAKAEDQASSEAQTTEPETTDSKHDASKRLSVVGASEFSHQQLTSNQPEKKDGDDVEWQVMPAYAPYDIYDDDNKLVAKEYDEKEDDETYGYAGLGGAGKGYTRVLLDDDAESATSMDEHTQYLFKDGGGGTSTGVTDDDQRDAVGQLQATKELLTEGQRVAYVGLTRLELSAMLKEIESIEHSSSKTKKQLTLAAESMKMWSQKMMIRLYAHMDISPAEQVMIEQLSSHGVMPEDLTPVLMANARVRNPMAADEVERSSMSSPSPSRPASVASPVPKQAVEPPPPYSMDDDSELTAPVRTPSQMPTTQKIDIDIRWTVLCDLFLMLIADSIYDARSRLLLEKVAKDLEIPWLDICRFEKKVTDALEMQANAETENWNEDEHMENRRKLALKRRYIMMGLATVGGGLVIGLSAGLLAPVIGLGLAAGFTTIGIGGTGGFLAGAGGAAIITSTAAASGGIVGVRAANRRTGAVKTFEYRPLHNNKRVNLIVTVSGWMTGKVDDVRLPFSTVDPAMGDIYSVLWEPEMLSSMGDTINILATEALTQGLQQVLASTILMGLMAALQLPVVLTKLSYLIDNPWTVSLDRATMAGLILADSLIDRNLGTRPVTLVGYSLGSRVIFSCLQELAKKGAFGLVQNVYLFGSPVVVKTDEYLRARTVVAGRFVNGYNRNDWILGYLFRLTNGGIRRVAGLAPIEDVPGLENMDVSEFVVGHMDYRHAMPRLLRECGWLVESDEFSEIEDPDPDNYQERQRELITEIEEARRELEKEGGKGTKGGAFGFFKRKKAPQKQEWEVYEDSLKAGSKSGRTEDKEGNNHGVLFDVDAIRAEIAKESGNKKETNNNSSNNNLEEELLQVREIKSTLPPIKLELSSNNNTNTTNQFPASSQRQNLRETKSAEAIPSFSANDAKSPPRSSHDPATITSTSSPSPFSKERTPTFAESGGKHHSPYYAYGFTANGQHGGLGHEGDDDDGVQMTFDLGGGGGSTGLEESGREPSMLYSDKAAGEVGGGSGEAAAASSSGRPEMVQSAQTVPNITLADPWADEEEEFGKEREIQMTFA</sequence>
<feature type="region of interest" description="Disordered" evidence="6">
    <location>
        <begin position="1"/>
        <end position="248"/>
    </location>
</feature>
<comment type="subcellular location">
    <subcellularLocation>
        <location evidence="1">Membrane</location>
        <topology evidence="1">Multi-pass membrane protein</topology>
    </subcellularLocation>
</comment>
<feature type="region of interest" description="Disordered" evidence="6">
    <location>
        <begin position="444"/>
        <end position="497"/>
    </location>
</feature>
<organism evidence="8 9">
    <name type="scientific">Parathielavia hyrcaniae</name>
    <dbReference type="NCBI Taxonomy" id="113614"/>
    <lineage>
        <taxon>Eukaryota</taxon>
        <taxon>Fungi</taxon>
        <taxon>Dikarya</taxon>
        <taxon>Ascomycota</taxon>
        <taxon>Pezizomycotina</taxon>
        <taxon>Sordariomycetes</taxon>
        <taxon>Sordariomycetidae</taxon>
        <taxon>Sordariales</taxon>
        <taxon>Chaetomiaceae</taxon>
        <taxon>Parathielavia</taxon>
    </lineage>
</organism>
<feature type="compositionally biased region" description="Polar residues" evidence="6">
    <location>
        <begin position="11"/>
        <end position="21"/>
    </location>
</feature>
<dbReference type="GO" id="GO:0016020">
    <property type="term" value="C:membrane"/>
    <property type="evidence" value="ECO:0007669"/>
    <property type="project" value="UniProtKB-SubCell"/>
</dbReference>
<protein>
    <submittedName>
        <fullName evidence="8">DUF726-domain-containing protein</fullName>
    </submittedName>
</protein>
<dbReference type="Proteomes" id="UP001305647">
    <property type="component" value="Unassembled WGS sequence"/>
</dbReference>
<feature type="compositionally biased region" description="Low complexity" evidence="6">
    <location>
        <begin position="1108"/>
        <end position="1120"/>
    </location>
</feature>
<feature type="compositionally biased region" description="Polar residues" evidence="6">
    <location>
        <begin position="199"/>
        <end position="209"/>
    </location>
</feature>
<evidence type="ECO:0000256" key="4">
    <source>
        <dbReference type="ARBA" id="ARBA00022989"/>
    </source>
</evidence>